<accession>A0A8T0J5U9</accession>
<feature type="region of interest" description="Disordered" evidence="1">
    <location>
        <begin position="1"/>
        <end position="69"/>
    </location>
</feature>
<evidence type="ECO:0000313" key="3">
    <source>
        <dbReference type="Proteomes" id="UP000822688"/>
    </source>
</evidence>
<feature type="region of interest" description="Disordered" evidence="1">
    <location>
        <begin position="320"/>
        <end position="342"/>
    </location>
</feature>
<feature type="compositionally biased region" description="Basic and acidic residues" evidence="1">
    <location>
        <begin position="320"/>
        <end position="332"/>
    </location>
</feature>
<dbReference type="GO" id="GO:0030915">
    <property type="term" value="C:Smc5-Smc6 complex"/>
    <property type="evidence" value="ECO:0007669"/>
    <property type="project" value="InterPro"/>
</dbReference>
<dbReference type="PANTHER" id="PTHR37243:SF2">
    <property type="entry name" value="NEGATIVE REGULATOR OF SYSTEMIC ACQUIRED RESISTANCE SNI1"/>
    <property type="match status" value="1"/>
</dbReference>
<dbReference type="GO" id="GO:0045892">
    <property type="term" value="P:negative regulation of DNA-templated transcription"/>
    <property type="evidence" value="ECO:0007669"/>
    <property type="project" value="InterPro"/>
</dbReference>
<sequence length="531" mass="58977">MPRKKQKVDEPEGQQTGDNVKIATQQRTSRRVTRSTAHVPAPLPEVAAKKQSTASYNAAPNHRDEEGGKARRAMGTSLTTNVLALIDTAGVKKTSYVDTDQLIFLDTIRVLSVVPDVAVLPPKELYERIFSGIQETKSLQVTVASFKLLHDLDLRHPQVSLKNNGTGEKTVYEFVDNKEQVWSPFESTQKSEESAKVTKDLYLLLGNIADDLEGKETLKKRGASDFAVRNDDPQNRLVQFLVLRWLVSLLCSDFQVRQQAFQDNPEKLDLLQESLIIRFMMKQDNSTIKKLLENLLRIIAKPGELDDLKGGGNSKELKAELVKNEPESRDSEITATASGATSVGSSPAFFVTETDFAHLAATLLSMILELEDIKALSDNKFGVSRNAISIGSLVETLMGVLQYGKASLCPLLLALKNPQLKFKLILQCFVTHAPGRTKEELREISTAKNLFDCVSNVKALHKSFYPHELQVLLASAFQAFLETHTGDDASLREVCQSFQAAFKHLDDKMEYKEMHHTARCALATAHALINS</sequence>
<evidence type="ECO:0000313" key="2">
    <source>
        <dbReference type="EMBL" id="KAG0590612.1"/>
    </source>
</evidence>
<proteinExistence type="predicted"/>
<dbReference type="PANTHER" id="PTHR37243">
    <property type="entry name" value="NEGATIVE REGULATOR OF SYSTEMIC ACQUIRED RESISTANCE SNI1"/>
    <property type="match status" value="1"/>
</dbReference>
<dbReference type="GO" id="GO:0006974">
    <property type="term" value="P:DNA damage response"/>
    <property type="evidence" value="ECO:0007669"/>
    <property type="project" value="InterPro"/>
</dbReference>
<reference evidence="2" key="1">
    <citation type="submission" date="2020-06" db="EMBL/GenBank/DDBJ databases">
        <title>WGS assembly of Ceratodon purpureus strain R40.</title>
        <authorList>
            <person name="Carey S.B."/>
            <person name="Jenkins J."/>
            <person name="Shu S."/>
            <person name="Lovell J.T."/>
            <person name="Sreedasyam A."/>
            <person name="Maumus F."/>
            <person name="Tiley G.P."/>
            <person name="Fernandez-Pozo N."/>
            <person name="Barry K."/>
            <person name="Chen C."/>
            <person name="Wang M."/>
            <person name="Lipzen A."/>
            <person name="Daum C."/>
            <person name="Saski C.A."/>
            <person name="Payton A.C."/>
            <person name="Mcbreen J.C."/>
            <person name="Conrad R.E."/>
            <person name="Kollar L.M."/>
            <person name="Olsson S."/>
            <person name="Huttunen S."/>
            <person name="Landis J.B."/>
            <person name="Wickett N.J."/>
            <person name="Johnson M.G."/>
            <person name="Rensing S.A."/>
            <person name="Grimwood J."/>
            <person name="Schmutz J."/>
            <person name="Mcdaniel S.F."/>
        </authorList>
    </citation>
    <scope>NUCLEOTIDE SEQUENCE</scope>
    <source>
        <strain evidence="2">R40</strain>
    </source>
</reference>
<name>A0A8T0J5U9_CERPU</name>
<dbReference type="EMBL" id="CM026421">
    <property type="protein sequence ID" value="KAG0590612.1"/>
    <property type="molecule type" value="Genomic_DNA"/>
</dbReference>
<keyword evidence="3" id="KW-1185">Reference proteome</keyword>
<comment type="caution">
    <text evidence="2">The sequence shown here is derived from an EMBL/GenBank/DDBJ whole genome shotgun (WGS) entry which is preliminary data.</text>
</comment>
<evidence type="ECO:0000256" key="1">
    <source>
        <dbReference type="SAM" id="MobiDB-lite"/>
    </source>
</evidence>
<dbReference type="Proteomes" id="UP000822688">
    <property type="component" value="Chromosome 1"/>
</dbReference>
<dbReference type="GO" id="GO:0005634">
    <property type="term" value="C:nucleus"/>
    <property type="evidence" value="ECO:0007669"/>
    <property type="project" value="InterPro"/>
</dbReference>
<dbReference type="AlphaFoldDB" id="A0A8T0J5U9"/>
<dbReference type="InterPro" id="IPR034561">
    <property type="entry name" value="SNI1"/>
</dbReference>
<protein>
    <submittedName>
        <fullName evidence="2">Uncharacterized protein</fullName>
    </submittedName>
</protein>
<organism evidence="2 3">
    <name type="scientific">Ceratodon purpureus</name>
    <name type="common">Fire moss</name>
    <name type="synonym">Dicranum purpureum</name>
    <dbReference type="NCBI Taxonomy" id="3225"/>
    <lineage>
        <taxon>Eukaryota</taxon>
        <taxon>Viridiplantae</taxon>
        <taxon>Streptophyta</taxon>
        <taxon>Embryophyta</taxon>
        <taxon>Bryophyta</taxon>
        <taxon>Bryophytina</taxon>
        <taxon>Bryopsida</taxon>
        <taxon>Dicranidae</taxon>
        <taxon>Pseudoditrichales</taxon>
        <taxon>Ditrichaceae</taxon>
        <taxon>Ceratodon</taxon>
    </lineage>
</organism>
<dbReference type="GO" id="GO:0031348">
    <property type="term" value="P:negative regulation of defense response"/>
    <property type="evidence" value="ECO:0007669"/>
    <property type="project" value="InterPro"/>
</dbReference>
<gene>
    <name evidence="2" type="ORF">KC19_1G114000</name>
</gene>